<dbReference type="EMBL" id="CP065745">
    <property type="protein sequence ID" value="QPR55173.1"/>
    <property type="molecule type" value="Genomic_DNA"/>
</dbReference>
<dbReference type="AlphaFoldDB" id="A0A7T2PG50"/>
<reference evidence="2 3" key="1">
    <citation type="submission" date="2020-12" db="EMBL/GenBank/DDBJ databases">
        <title>FDA dAtabase for Regulatory Grade micrObial Sequences (FDA-ARGOS): Supporting development and validation of Infectious Disease Dx tests.</title>
        <authorList>
            <person name="Sproer C."/>
            <person name="Gronow S."/>
            <person name="Severitt S."/>
            <person name="Schroder I."/>
            <person name="Tallon L."/>
            <person name="Sadzewicz L."/>
            <person name="Zhao X."/>
            <person name="Boylan J."/>
            <person name="Ott S."/>
            <person name="Bowen H."/>
            <person name="Vavikolanu K."/>
            <person name="Mehta A."/>
            <person name="Aluvathingal J."/>
            <person name="Nadendla S."/>
            <person name="Lowell S."/>
            <person name="Myers T."/>
            <person name="Yan Y."/>
            <person name="Sichtig H."/>
        </authorList>
    </citation>
    <scope>NUCLEOTIDE SEQUENCE [LARGE SCALE GENOMIC DNA]</scope>
    <source>
        <strain evidence="2 3">FDAARGOS_933</strain>
    </source>
</reference>
<dbReference type="Proteomes" id="UP000595101">
    <property type="component" value="Chromosome"/>
</dbReference>
<dbReference type="Gene3D" id="3.40.5.80">
    <property type="match status" value="1"/>
</dbReference>
<dbReference type="RefSeq" id="WP_197929450.1">
    <property type="nucleotide sequence ID" value="NZ_CP065745.1"/>
</dbReference>
<dbReference type="InterPro" id="IPR011112">
    <property type="entry name" value="Rho-like_N"/>
</dbReference>
<dbReference type="InterPro" id="IPR036269">
    <property type="entry name" value="Rho_N_sf"/>
</dbReference>
<organism evidence="2 3">
    <name type="scientific">Aeromonas allosaccharophila</name>
    <dbReference type="NCBI Taxonomy" id="656"/>
    <lineage>
        <taxon>Bacteria</taxon>
        <taxon>Pseudomonadati</taxon>
        <taxon>Pseudomonadota</taxon>
        <taxon>Gammaproteobacteria</taxon>
        <taxon>Aeromonadales</taxon>
        <taxon>Aeromonadaceae</taxon>
        <taxon>Aeromonas</taxon>
    </lineage>
</organism>
<dbReference type="GO" id="GO:0006353">
    <property type="term" value="P:DNA-templated transcription termination"/>
    <property type="evidence" value="ECO:0007669"/>
    <property type="project" value="InterPro"/>
</dbReference>
<dbReference type="SMART" id="SM00959">
    <property type="entry name" value="Rho_N"/>
    <property type="match status" value="1"/>
</dbReference>
<dbReference type="KEGG" id="aall:I6G90_01635"/>
<gene>
    <name evidence="2" type="ORF">I6G90_01635</name>
</gene>
<dbReference type="Pfam" id="PF07498">
    <property type="entry name" value="Rho_N"/>
    <property type="match status" value="1"/>
</dbReference>
<name>A0A7T2PG50_9GAMM</name>
<feature type="domain" description="Rho termination factor-like N-terminal" evidence="1">
    <location>
        <begin position="103"/>
        <end position="143"/>
    </location>
</feature>
<dbReference type="SUPFAM" id="SSF68912">
    <property type="entry name" value="Rho N-terminal domain-like"/>
    <property type="match status" value="1"/>
</dbReference>
<protein>
    <submittedName>
        <fullName evidence="2">Rho termination factor N-terminal domain-containing protein</fullName>
    </submittedName>
</protein>
<dbReference type="Gene3D" id="1.10.720.10">
    <property type="match status" value="1"/>
</dbReference>
<dbReference type="SUPFAM" id="SSF160059">
    <property type="entry name" value="PriA/YqbF domain"/>
    <property type="match status" value="1"/>
</dbReference>
<proteinExistence type="predicted"/>
<evidence type="ECO:0000313" key="3">
    <source>
        <dbReference type="Proteomes" id="UP000595101"/>
    </source>
</evidence>
<evidence type="ECO:0000259" key="1">
    <source>
        <dbReference type="SMART" id="SM00959"/>
    </source>
</evidence>
<dbReference type="GeneID" id="60784267"/>
<sequence>MEQEMELAMRVGIYCQTGSTVRQVYFRAGLPIVPGKSEMVVSPEQCATLENDPRLVVVRLAENASLQASDAPSAPGDLDATLGVLTGSGYLAGVATLAGKVTPLAEMKVDELRELAVQMGIPEATKLKKAELVTAIAATEVQYPVKDEQSSGQNGEQ</sequence>
<evidence type="ECO:0000313" key="2">
    <source>
        <dbReference type="EMBL" id="QPR55173.1"/>
    </source>
</evidence>
<accession>A0A7T2PG50</accession>